<name>A0A1S6L3D7_9CAUD</name>
<sequence length="59" mass="6794">MSVKKSELTATGRRRTQPQLQNIRPMLLPHQVEAYEQIKKSLSQNRLLVSVNNSYTVVI</sequence>
<dbReference type="EMBL" id="KY448244">
    <property type="protein sequence ID" value="AQT28686.1"/>
    <property type="molecule type" value="Genomic_DNA"/>
</dbReference>
<proteinExistence type="predicted"/>
<protein>
    <submittedName>
        <fullName evidence="1">Uncharacterized protein</fullName>
    </submittedName>
</protein>
<organism evidence="1 2">
    <name type="scientific">Erwinia phage vB_EamM_Yoloswag</name>
    <dbReference type="NCBI Taxonomy" id="1958956"/>
    <lineage>
        <taxon>Viruses</taxon>
        <taxon>Duplodnaviria</taxon>
        <taxon>Heunggongvirae</taxon>
        <taxon>Uroviricota</taxon>
        <taxon>Caudoviricetes</taxon>
        <taxon>Yoloswagvirus</taxon>
        <taxon>Yoloswagvirus yoloswag</taxon>
    </lineage>
</organism>
<evidence type="ECO:0000313" key="2">
    <source>
        <dbReference type="Proteomes" id="UP000221250"/>
    </source>
</evidence>
<keyword evidence="2" id="KW-1185">Reference proteome</keyword>
<reference evidence="1 2" key="1">
    <citation type="submission" date="2017-01" db="EMBL/GenBank/DDBJ databases">
        <authorList>
            <person name="Mah S.A."/>
            <person name="Swanson W.J."/>
            <person name="Moy G.W."/>
            <person name="Vacquier V.D."/>
        </authorList>
    </citation>
    <scope>NUCLEOTIDE SEQUENCE [LARGE SCALE GENOMIC DNA]</scope>
</reference>
<gene>
    <name evidence="1" type="ORF">YOLOSWAG_208</name>
</gene>
<dbReference type="Proteomes" id="UP000221250">
    <property type="component" value="Segment"/>
</dbReference>
<evidence type="ECO:0000313" key="1">
    <source>
        <dbReference type="EMBL" id="AQT28686.1"/>
    </source>
</evidence>
<accession>A0A1S6L3D7</accession>